<name>A0A1G4Y6Y0_9ENTR</name>
<protein>
    <submittedName>
        <fullName evidence="1">Ser-tRNA(Ala) deacylase AlaX (Editing enzyme)</fullName>
    </submittedName>
</protein>
<evidence type="ECO:0000313" key="2">
    <source>
        <dbReference type="Proteomes" id="UP000183569"/>
    </source>
</evidence>
<dbReference type="PANTHER" id="PTHR43462">
    <property type="entry name" value="ALANYL-TRNA EDITING PROTEIN"/>
    <property type="match status" value="1"/>
</dbReference>
<dbReference type="SUPFAM" id="SSF50447">
    <property type="entry name" value="Translation proteins"/>
    <property type="match status" value="1"/>
</dbReference>
<dbReference type="Gene3D" id="3.30.980.10">
    <property type="entry name" value="Threonyl-trna Synthetase, Chain A, domain 2"/>
    <property type="match status" value="1"/>
</dbReference>
<dbReference type="InterPro" id="IPR018163">
    <property type="entry name" value="Thr/Ala-tRNA-synth_IIc_edit"/>
</dbReference>
<dbReference type="Proteomes" id="UP000183569">
    <property type="component" value="Unassembled WGS sequence"/>
</dbReference>
<sequence>MTERLYYTHDALECTARLIRTTAQDDGRYAVVMDQTLFHPQGGGQPADKGWINGVVVESVLQQDDEIIHLLAQPLPREEVTLQVDAVSRALHTHLHSAGHLIGYAGELHGWQPIKAHHWPGEGRITFNATDSACVPDIDALSEHIARWQAAALPRIVTFDAGRRNVRFGDLPAYGCGGTHVPSLAALGQVVISNIKIKKGQLIVYYTVQ</sequence>
<dbReference type="GO" id="GO:0000166">
    <property type="term" value="F:nucleotide binding"/>
    <property type="evidence" value="ECO:0007669"/>
    <property type="project" value="InterPro"/>
</dbReference>
<dbReference type="PANTHER" id="PTHR43462:SF2">
    <property type="entry name" value="THREONYL AND ALANYL TRNA SYNTHETASE SECOND ADDITIONAL DOMAIN-CONTAINING PROTEIN"/>
    <property type="match status" value="1"/>
</dbReference>
<evidence type="ECO:0000313" key="1">
    <source>
        <dbReference type="EMBL" id="SCX49163.1"/>
    </source>
</evidence>
<dbReference type="RefSeq" id="WP_017457882.1">
    <property type="nucleotide sequence ID" value="NZ_FMUI01000005.1"/>
</dbReference>
<gene>
    <name evidence="1" type="ORF">SAMN02927897_02079</name>
</gene>
<comment type="caution">
    <text evidence="1">The sequence shown here is derived from an EMBL/GenBank/DDBJ whole genome shotgun (WGS) entry which is preliminary data.</text>
</comment>
<dbReference type="SUPFAM" id="SSF55186">
    <property type="entry name" value="ThrRS/AlaRS common domain"/>
    <property type="match status" value="1"/>
</dbReference>
<dbReference type="Gene3D" id="2.40.30.130">
    <property type="match status" value="1"/>
</dbReference>
<accession>A0A1G4Y6Y0</accession>
<organism evidence="1 2">
    <name type="scientific">Kosakonia sacchari</name>
    <dbReference type="NCBI Taxonomy" id="1158459"/>
    <lineage>
        <taxon>Bacteria</taxon>
        <taxon>Pseudomonadati</taxon>
        <taxon>Pseudomonadota</taxon>
        <taxon>Gammaproteobacteria</taxon>
        <taxon>Enterobacterales</taxon>
        <taxon>Enterobacteriaceae</taxon>
        <taxon>Kosakonia</taxon>
    </lineage>
</organism>
<dbReference type="GeneID" id="23844332"/>
<proteinExistence type="predicted"/>
<dbReference type="InterPro" id="IPR051335">
    <property type="entry name" value="Alanyl-tRNA_Editing_Enzymes"/>
</dbReference>
<dbReference type="InterPro" id="IPR009000">
    <property type="entry name" value="Transl_B-barrel_sf"/>
</dbReference>
<dbReference type="EMBL" id="FMUI01000005">
    <property type="protein sequence ID" value="SCX49163.1"/>
    <property type="molecule type" value="Genomic_DNA"/>
</dbReference>
<reference evidence="1 2" key="1">
    <citation type="submission" date="2016-10" db="EMBL/GenBank/DDBJ databases">
        <authorList>
            <person name="Varghese N."/>
            <person name="Submissions S."/>
        </authorList>
    </citation>
    <scope>NUCLEOTIDE SEQUENCE [LARGE SCALE GENOMIC DNA]</scope>
    <source>
        <strain evidence="1 2">CGMCC 1.12102</strain>
    </source>
</reference>
<dbReference type="AlphaFoldDB" id="A0A1G4Y6Y0"/>